<name>A0AAN6MS99_9PEZI</name>
<dbReference type="SUPFAM" id="SSF82199">
    <property type="entry name" value="SET domain"/>
    <property type="match status" value="1"/>
</dbReference>
<dbReference type="InterPro" id="IPR015353">
    <property type="entry name" value="Rubisco_LSMT_subst-bd"/>
</dbReference>
<dbReference type="EMBL" id="MU855356">
    <property type="protein sequence ID" value="KAK3905488.1"/>
    <property type="molecule type" value="Genomic_DNA"/>
</dbReference>
<gene>
    <name evidence="6" type="ORF">C8A05DRAFT_41544</name>
</gene>
<dbReference type="InterPro" id="IPR036464">
    <property type="entry name" value="Rubisco_LSMT_subst-bd_sf"/>
</dbReference>
<evidence type="ECO:0000256" key="1">
    <source>
        <dbReference type="ARBA" id="ARBA00022603"/>
    </source>
</evidence>
<comment type="caution">
    <text evidence="6">The sequence shown here is derived from an EMBL/GenBank/DDBJ whole genome shotgun (WGS) entry which is preliminary data.</text>
</comment>
<feature type="domain" description="SET" evidence="5">
    <location>
        <begin position="26"/>
        <end position="289"/>
    </location>
</feature>
<dbReference type="InterPro" id="IPR001214">
    <property type="entry name" value="SET_dom"/>
</dbReference>
<accession>A0AAN6MS99</accession>
<dbReference type="Proteomes" id="UP001303889">
    <property type="component" value="Unassembled WGS sequence"/>
</dbReference>
<dbReference type="GO" id="GO:0032259">
    <property type="term" value="P:methylation"/>
    <property type="evidence" value="ECO:0007669"/>
    <property type="project" value="UniProtKB-KW"/>
</dbReference>
<dbReference type="GO" id="GO:0005634">
    <property type="term" value="C:nucleus"/>
    <property type="evidence" value="ECO:0007669"/>
    <property type="project" value="TreeGrafter"/>
</dbReference>
<dbReference type="Gene3D" id="3.90.1420.10">
    <property type="entry name" value="Rubisco LSMT, substrate-binding domain"/>
    <property type="match status" value="1"/>
</dbReference>
<dbReference type="InterPro" id="IPR050600">
    <property type="entry name" value="SETD3_SETD6_MTase"/>
</dbReference>
<proteinExistence type="predicted"/>
<evidence type="ECO:0000256" key="4">
    <source>
        <dbReference type="SAM" id="MobiDB-lite"/>
    </source>
</evidence>
<keyword evidence="7" id="KW-1185">Reference proteome</keyword>
<dbReference type="PROSITE" id="PS50280">
    <property type="entry name" value="SET"/>
    <property type="match status" value="1"/>
</dbReference>
<keyword evidence="1" id="KW-0489">Methyltransferase</keyword>
<sequence length="500" mass="56002">MEVDSDADSKFGETTRSFVSWFLALPGATFRSDLITVEDLRNRGAGRGIVARQDIAADTPLFSIPRNTIICAATSTLRDRIPAIFDLGDDGAGLSDSGDEDESNSSSQDSWTLLILILIYEYLRGDASPWKQYLDVLPSSFDTPMFWSPAELSELQASAVVAKVGKEDADRMITSKILSVVRAHEDVFFPCARDRLGDTQLLELAHRMGSAIMAYAFDLEKDDENEEVNEEDEWVEDRAGKTMLGMVPMADTLNADAEFNAHINHGEDALTATTLRAIKAGEEILNYYGPLSSAELLRRYGYVTAKHSRYDVVELPWDLVEMELRERVVGRTAPSDWEKIDQLTRSDEDFEESIVLERWTEDPDSAGQLSSAAVFTGLPDELAEQFKVFLKAAKKVANIELAVHAMSDKDMRKDLYLQVVLGALQAREREYATSLEDDERLLNEGGLMGRHEMAVWVRRGEKQLLREAQSWVRREAQELRNKASDGTTTDDGPAAKKRRL</sequence>
<evidence type="ECO:0000256" key="3">
    <source>
        <dbReference type="ARBA" id="ARBA00022691"/>
    </source>
</evidence>
<reference evidence="6" key="2">
    <citation type="submission" date="2023-05" db="EMBL/GenBank/DDBJ databases">
        <authorList>
            <consortium name="Lawrence Berkeley National Laboratory"/>
            <person name="Steindorff A."/>
            <person name="Hensen N."/>
            <person name="Bonometti L."/>
            <person name="Westerberg I."/>
            <person name="Brannstrom I.O."/>
            <person name="Guillou S."/>
            <person name="Cros-Aarteil S."/>
            <person name="Calhoun S."/>
            <person name="Haridas S."/>
            <person name="Kuo A."/>
            <person name="Mondo S."/>
            <person name="Pangilinan J."/>
            <person name="Riley R."/>
            <person name="Labutti K."/>
            <person name="Andreopoulos B."/>
            <person name="Lipzen A."/>
            <person name="Chen C."/>
            <person name="Yanf M."/>
            <person name="Daum C."/>
            <person name="Ng V."/>
            <person name="Clum A."/>
            <person name="Ohm R."/>
            <person name="Martin F."/>
            <person name="Silar P."/>
            <person name="Natvig D."/>
            <person name="Lalanne C."/>
            <person name="Gautier V."/>
            <person name="Ament-Velasquez S.L."/>
            <person name="Kruys A."/>
            <person name="Hutchinson M.I."/>
            <person name="Powell A.J."/>
            <person name="Barry K."/>
            <person name="Miller A.N."/>
            <person name="Grigoriev I.V."/>
            <person name="Debuchy R."/>
            <person name="Gladieux P."/>
            <person name="Thoren M.H."/>
            <person name="Johannesson H."/>
        </authorList>
    </citation>
    <scope>NUCLEOTIDE SEQUENCE</scope>
    <source>
        <strain evidence="6">CBS 103.79</strain>
    </source>
</reference>
<dbReference type="Gene3D" id="3.90.1410.10">
    <property type="entry name" value="set domain protein methyltransferase, domain 1"/>
    <property type="match status" value="1"/>
</dbReference>
<protein>
    <recommendedName>
        <fullName evidence="5">SET domain-containing protein</fullName>
    </recommendedName>
</protein>
<dbReference type="Pfam" id="PF00856">
    <property type="entry name" value="SET"/>
    <property type="match status" value="1"/>
</dbReference>
<evidence type="ECO:0000256" key="2">
    <source>
        <dbReference type="ARBA" id="ARBA00022679"/>
    </source>
</evidence>
<evidence type="ECO:0000313" key="6">
    <source>
        <dbReference type="EMBL" id="KAK3905488.1"/>
    </source>
</evidence>
<feature type="region of interest" description="Disordered" evidence="4">
    <location>
        <begin position="478"/>
        <end position="500"/>
    </location>
</feature>
<organism evidence="6 7">
    <name type="scientific">Staphylotrichum tortipilum</name>
    <dbReference type="NCBI Taxonomy" id="2831512"/>
    <lineage>
        <taxon>Eukaryota</taxon>
        <taxon>Fungi</taxon>
        <taxon>Dikarya</taxon>
        <taxon>Ascomycota</taxon>
        <taxon>Pezizomycotina</taxon>
        <taxon>Sordariomycetes</taxon>
        <taxon>Sordariomycetidae</taxon>
        <taxon>Sordariales</taxon>
        <taxon>Chaetomiaceae</taxon>
        <taxon>Staphylotrichum</taxon>
    </lineage>
</organism>
<keyword evidence="3" id="KW-0949">S-adenosyl-L-methionine</keyword>
<dbReference type="AlphaFoldDB" id="A0AAN6MS99"/>
<dbReference type="FunFam" id="3.90.1410.10:FF:000007">
    <property type="entry name" value="Ribosomal lysine N-methyltransferase 4"/>
    <property type="match status" value="1"/>
</dbReference>
<evidence type="ECO:0000259" key="5">
    <source>
        <dbReference type="PROSITE" id="PS50280"/>
    </source>
</evidence>
<evidence type="ECO:0000313" key="7">
    <source>
        <dbReference type="Proteomes" id="UP001303889"/>
    </source>
</evidence>
<dbReference type="CDD" id="cd19178">
    <property type="entry name" value="SET_SETD6"/>
    <property type="match status" value="1"/>
</dbReference>
<dbReference type="SUPFAM" id="SSF81822">
    <property type="entry name" value="RuBisCo LSMT C-terminal, substrate-binding domain"/>
    <property type="match status" value="1"/>
</dbReference>
<dbReference type="PANTHER" id="PTHR13271">
    <property type="entry name" value="UNCHARACTERIZED PUTATIVE METHYLTRANSFERASE"/>
    <property type="match status" value="1"/>
</dbReference>
<dbReference type="GO" id="GO:0016279">
    <property type="term" value="F:protein-lysine N-methyltransferase activity"/>
    <property type="evidence" value="ECO:0007669"/>
    <property type="project" value="InterPro"/>
</dbReference>
<dbReference type="InterPro" id="IPR046341">
    <property type="entry name" value="SET_dom_sf"/>
</dbReference>
<keyword evidence="2" id="KW-0808">Transferase</keyword>
<dbReference type="InterPro" id="IPR044430">
    <property type="entry name" value="SETD6_SET"/>
</dbReference>
<reference evidence="6" key="1">
    <citation type="journal article" date="2023" name="Mol. Phylogenet. Evol.">
        <title>Genome-scale phylogeny and comparative genomics of the fungal order Sordariales.</title>
        <authorList>
            <person name="Hensen N."/>
            <person name="Bonometti L."/>
            <person name="Westerberg I."/>
            <person name="Brannstrom I.O."/>
            <person name="Guillou S."/>
            <person name="Cros-Aarteil S."/>
            <person name="Calhoun S."/>
            <person name="Haridas S."/>
            <person name="Kuo A."/>
            <person name="Mondo S."/>
            <person name="Pangilinan J."/>
            <person name="Riley R."/>
            <person name="LaButti K."/>
            <person name="Andreopoulos B."/>
            <person name="Lipzen A."/>
            <person name="Chen C."/>
            <person name="Yan M."/>
            <person name="Daum C."/>
            <person name="Ng V."/>
            <person name="Clum A."/>
            <person name="Steindorff A."/>
            <person name="Ohm R.A."/>
            <person name="Martin F."/>
            <person name="Silar P."/>
            <person name="Natvig D.O."/>
            <person name="Lalanne C."/>
            <person name="Gautier V."/>
            <person name="Ament-Velasquez S.L."/>
            <person name="Kruys A."/>
            <person name="Hutchinson M.I."/>
            <person name="Powell A.J."/>
            <person name="Barry K."/>
            <person name="Miller A.N."/>
            <person name="Grigoriev I.V."/>
            <person name="Debuchy R."/>
            <person name="Gladieux P."/>
            <person name="Hiltunen Thoren M."/>
            <person name="Johannesson H."/>
        </authorList>
    </citation>
    <scope>NUCLEOTIDE SEQUENCE</scope>
    <source>
        <strain evidence="6">CBS 103.79</strain>
    </source>
</reference>
<dbReference type="Pfam" id="PF09273">
    <property type="entry name" value="Rubis-subs-bind"/>
    <property type="match status" value="1"/>
</dbReference>
<dbReference type="PANTHER" id="PTHR13271:SF34">
    <property type="entry name" value="N-LYSINE METHYLTRANSFERASE SETD6"/>
    <property type="match status" value="1"/>
</dbReference>